<dbReference type="PANTHER" id="PTHR21342:SF0">
    <property type="entry name" value="BIFUNCTIONAL NMN ADENYLYLTRANSFERASE_NUDIX HYDROLASE"/>
    <property type="match status" value="1"/>
</dbReference>
<dbReference type="PANTHER" id="PTHR21342">
    <property type="entry name" value="PHOSPHOPANTETHEINE ADENYLYLTRANSFERASE"/>
    <property type="match status" value="1"/>
</dbReference>
<dbReference type="InterPro" id="IPR004821">
    <property type="entry name" value="Cyt_trans-like"/>
</dbReference>
<dbReference type="Gene3D" id="3.40.50.620">
    <property type="entry name" value="HUPs"/>
    <property type="match status" value="1"/>
</dbReference>
<reference evidence="4 5" key="1">
    <citation type="journal article" date="2015" name="Nature">
        <title>rRNA introns, odd ribosomes, and small enigmatic genomes across a large radiation of phyla.</title>
        <authorList>
            <person name="Brown C.T."/>
            <person name="Hug L.A."/>
            <person name="Thomas B.C."/>
            <person name="Sharon I."/>
            <person name="Castelle C.J."/>
            <person name="Singh A."/>
            <person name="Wilkins M.J."/>
            <person name="Williams K.H."/>
            <person name="Banfield J.F."/>
        </authorList>
    </citation>
    <scope>NUCLEOTIDE SEQUENCE [LARGE SCALE GENOMIC DNA]</scope>
</reference>
<dbReference type="NCBIfam" id="TIGR00125">
    <property type="entry name" value="cyt_tran_rel"/>
    <property type="match status" value="1"/>
</dbReference>
<evidence type="ECO:0000313" key="4">
    <source>
        <dbReference type="EMBL" id="KKS94674.1"/>
    </source>
</evidence>
<sequence>MENKKTYHVFLGRFAPLHVGHQRMINTLIARHSAKNILLLIGSSNSYNSRTPYTYEERKSMIEAAYPGVRVLPFPDINPSKIFFDGSTNGLWLDRLEKLADKMEAKFIFYGGCAEDLAVLSERFQVEIVHNRDHKDHGESATQVRQALETSDDQILEKMLNPEVLPLAKAGYARFKKQSLVS</sequence>
<proteinExistence type="predicted"/>
<name>A0A0G1DAJ4_9BACT</name>
<dbReference type="GO" id="GO:0016779">
    <property type="term" value="F:nucleotidyltransferase activity"/>
    <property type="evidence" value="ECO:0007669"/>
    <property type="project" value="UniProtKB-KW"/>
</dbReference>
<dbReference type="InterPro" id="IPR014729">
    <property type="entry name" value="Rossmann-like_a/b/a_fold"/>
</dbReference>
<dbReference type="SUPFAM" id="SSF52374">
    <property type="entry name" value="Nucleotidylyl transferase"/>
    <property type="match status" value="1"/>
</dbReference>
<protein>
    <recommendedName>
        <fullName evidence="3">Cytidyltransferase-like domain-containing protein</fullName>
    </recommendedName>
</protein>
<accession>A0A0G1DAJ4</accession>
<dbReference type="Pfam" id="PF01467">
    <property type="entry name" value="CTP_transf_like"/>
    <property type="match status" value="1"/>
</dbReference>
<dbReference type="Proteomes" id="UP000033980">
    <property type="component" value="Unassembled WGS sequence"/>
</dbReference>
<gene>
    <name evidence="4" type="ORF">UV68_C0005G0006</name>
</gene>
<evidence type="ECO:0000256" key="1">
    <source>
        <dbReference type="ARBA" id="ARBA00022679"/>
    </source>
</evidence>
<evidence type="ECO:0000259" key="3">
    <source>
        <dbReference type="Pfam" id="PF01467"/>
    </source>
</evidence>
<dbReference type="EMBL" id="LCFK01000005">
    <property type="protein sequence ID" value="KKS94674.1"/>
    <property type="molecule type" value="Genomic_DNA"/>
</dbReference>
<keyword evidence="2" id="KW-0548">Nucleotidyltransferase</keyword>
<evidence type="ECO:0000256" key="2">
    <source>
        <dbReference type="ARBA" id="ARBA00022695"/>
    </source>
</evidence>
<comment type="caution">
    <text evidence="4">The sequence shown here is derived from an EMBL/GenBank/DDBJ whole genome shotgun (WGS) entry which is preliminary data.</text>
</comment>
<keyword evidence="1" id="KW-0808">Transferase</keyword>
<organism evidence="4 5">
    <name type="scientific">Candidatus Collierbacteria bacterium GW2011_GWC2_43_12</name>
    <dbReference type="NCBI Taxonomy" id="1618390"/>
    <lineage>
        <taxon>Bacteria</taxon>
        <taxon>Candidatus Collieribacteriota</taxon>
    </lineage>
</organism>
<feature type="domain" description="Cytidyltransferase-like" evidence="3">
    <location>
        <begin position="9"/>
        <end position="112"/>
    </location>
</feature>
<dbReference type="AlphaFoldDB" id="A0A0G1DAJ4"/>
<evidence type="ECO:0000313" key="5">
    <source>
        <dbReference type="Proteomes" id="UP000033980"/>
    </source>
</evidence>
<dbReference type="PATRIC" id="fig|1618390.3.peg.166"/>